<feature type="compositionally biased region" description="Polar residues" evidence="15">
    <location>
        <begin position="155"/>
        <end position="168"/>
    </location>
</feature>
<dbReference type="AlphaFoldDB" id="A0A9Q1KRV9"/>
<evidence type="ECO:0000256" key="3">
    <source>
        <dbReference type="ARBA" id="ARBA00004906"/>
    </source>
</evidence>
<feature type="region of interest" description="Disordered" evidence="15">
    <location>
        <begin position="274"/>
        <end position="295"/>
    </location>
</feature>
<dbReference type="PANTHER" id="PTHR46913">
    <property type="entry name" value="RING-H2 FINGER PROTEIN ATL16"/>
    <property type="match status" value="1"/>
</dbReference>
<organism evidence="18 19">
    <name type="scientific">Carnegiea gigantea</name>
    <dbReference type="NCBI Taxonomy" id="171969"/>
    <lineage>
        <taxon>Eukaryota</taxon>
        <taxon>Viridiplantae</taxon>
        <taxon>Streptophyta</taxon>
        <taxon>Embryophyta</taxon>
        <taxon>Tracheophyta</taxon>
        <taxon>Spermatophyta</taxon>
        <taxon>Magnoliopsida</taxon>
        <taxon>eudicotyledons</taxon>
        <taxon>Gunneridae</taxon>
        <taxon>Pentapetalae</taxon>
        <taxon>Caryophyllales</taxon>
        <taxon>Cactineae</taxon>
        <taxon>Cactaceae</taxon>
        <taxon>Cactoideae</taxon>
        <taxon>Echinocereeae</taxon>
        <taxon>Carnegiea</taxon>
    </lineage>
</organism>
<evidence type="ECO:0000256" key="2">
    <source>
        <dbReference type="ARBA" id="ARBA00004167"/>
    </source>
</evidence>
<comment type="caution">
    <text evidence="18">The sequence shown here is derived from an EMBL/GenBank/DDBJ whole genome shotgun (WGS) entry which is preliminary data.</text>
</comment>
<keyword evidence="6 16" id="KW-0812">Transmembrane</keyword>
<dbReference type="GO" id="GO:0016567">
    <property type="term" value="P:protein ubiquitination"/>
    <property type="evidence" value="ECO:0007669"/>
    <property type="project" value="InterPro"/>
</dbReference>
<keyword evidence="7" id="KW-0479">Metal-binding</keyword>
<keyword evidence="12 16" id="KW-0472">Membrane</keyword>
<feature type="transmembrane region" description="Helical" evidence="16">
    <location>
        <begin position="20"/>
        <end position="45"/>
    </location>
</feature>
<evidence type="ECO:0000256" key="5">
    <source>
        <dbReference type="ARBA" id="ARBA00022679"/>
    </source>
</evidence>
<keyword evidence="8 14" id="KW-0863">Zinc-finger</keyword>
<dbReference type="InterPro" id="IPR013083">
    <property type="entry name" value="Znf_RING/FYVE/PHD"/>
</dbReference>
<dbReference type="InterPro" id="IPR044600">
    <property type="entry name" value="ATL1/ATL16-like"/>
</dbReference>
<evidence type="ECO:0000259" key="17">
    <source>
        <dbReference type="PROSITE" id="PS50089"/>
    </source>
</evidence>
<keyword evidence="10" id="KW-0862">Zinc</keyword>
<evidence type="ECO:0000256" key="7">
    <source>
        <dbReference type="ARBA" id="ARBA00022723"/>
    </source>
</evidence>
<dbReference type="GO" id="GO:0016020">
    <property type="term" value="C:membrane"/>
    <property type="evidence" value="ECO:0007669"/>
    <property type="project" value="UniProtKB-SubCell"/>
</dbReference>
<dbReference type="InterPro" id="IPR001841">
    <property type="entry name" value="Znf_RING"/>
</dbReference>
<dbReference type="GO" id="GO:0008270">
    <property type="term" value="F:zinc ion binding"/>
    <property type="evidence" value="ECO:0007669"/>
    <property type="project" value="UniProtKB-KW"/>
</dbReference>
<name>A0A9Q1KRV9_9CARY</name>
<dbReference type="Gene3D" id="3.30.40.10">
    <property type="entry name" value="Zinc/RING finger domain, C3HC4 (zinc finger)"/>
    <property type="match status" value="1"/>
</dbReference>
<feature type="region of interest" description="Disordered" evidence="15">
    <location>
        <begin position="155"/>
        <end position="176"/>
    </location>
</feature>
<feature type="compositionally biased region" description="Polar residues" evidence="15">
    <location>
        <begin position="285"/>
        <end position="295"/>
    </location>
</feature>
<evidence type="ECO:0000256" key="1">
    <source>
        <dbReference type="ARBA" id="ARBA00000900"/>
    </source>
</evidence>
<dbReference type="GO" id="GO:0061630">
    <property type="term" value="F:ubiquitin protein ligase activity"/>
    <property type="evidence" value="ECO:0007669"/>
    <property type="project" value="UniProtKB-EC"/>
</dbReference>
<dbReference type="CDD" id="cd16461">
    <property type="entry name" value="RING-H2_EL5-like"/>
    <property type="match status" value="1"/>
</dbReference>
<keyword evidence="9" id="KW-0833">Ubl conjugation pathway</keyword>
<keyword evidence="11 16" id="KW-1133">Transmembrane helix</keyword>
<evidence type="ECO:0000313" key="18">
    <source>
        <dbReference type="EMBL" id="KAJ8447542.1"/>
    </source>
</evidence>
<evidence type="ECO:0000256" key="10">
    <source>
        <dbReference type="ARBA" id="ARBA00022833"/>
    </source>
</evidence>
<dbReference type="FunFam" id="3.30.40.10:FF:000475">
    <property type="entry name" value="RING-H2 finger protein ATL3"/>
    <property type="match status" value="1"/>
</dbReference>
<dbReference type="Pfam" id="PF13639">
    <property type="entry name" value="zf-RING_2"/>
    <property type="match status" value="1"/>
</dbReference>
<evidence type="ECO:0000256" key="9">
    <source>
        <dbReference type="ARBA" id="ARBA00022786"/>
    </source>
</evidence>
<dbReference type="Proteomes" id="UP001153076">
    <property type="component" value="Unassembled WGS sequence"/>
</dbReference>
<dbReference type="PROSITE" id="PS50089">
    <property type="entry name" value="ZF_RING_2"/>
    <property type="match status" value="1"/>
</dbReference>
<dbReference type="SMART" id="SM00184">
    <property type="entry name" value="RING"/>
    <property type="match status" value="1"/>
</dbReference>
<keyword evidence="5" id="KW-0808">Transferase</keyword>
<reference evidence="18" key="1">
    <citation type="submission" date="2022-04" db="EMBL/GenBank/DDBJ databases">
        <title>Carnegiea gigantea Genome sequencing and assembly v2.</title>
        <authorList>
            <person name="Copetti D."/>
            <person name="Sanderson M.J."/>
            <person name="Burquez A."/>
            <person name="Wojciechowski M.F."/>
        </authorList>
    </citation>
    <scope>NUCLEOTIDE SEQUENCE</scope>
    <source>
        <strain evidence="18">SGP5-SGP5p</strain>
        <tissue evidence="18">Aerial part</tissue>
    </source>
</reference>
<comment type="catalytic activity">
    <reaction evidence="1">
        <text>S-ubiquitinyl-[E2 ubiquitin-conjugating enzyme]-L-cysteine + [acceptor protein]-L-lysine = [E2 ubiquitin-conjugating enzyme]-L-cysteine + N(6)-ubiquitinyl-[acceptor protein]-L-lysine.</text>
        <dbReference type="EC" id="2.3.2.27"/>
    </reaction>
</comment>
<dbReference type="EMBL" id="JAKOGI010000037">
    <property type="protein sequence ID" value="KAJ8447542.1"/>
    <property type="molecule type" value="Genomic_DNA"/>
</dbReference>
<evidence type="ECO:0000256" key="15">
    <source>
        <dbReference type="SAM" id="MobiDB-lite"/>
    </source>
</evidence>
<evidence type="ECO:0000256" key="8">
    <source>
        <dbReference type="ARBA" id="ARBA00022771"/>
    </source>
</evidence>
<evidence type="ECO:0000256" key="4">
    <source>
        <dbReference type="ARBA" id="ARBA00012483"/>
    </source>
</evidence>
<dbReference type="EC" id="2.3.2.27" evidence="4"/>
<evidence type="ECO:0000256" key="12">
    <source>
        <dbReference type="ARBA" id="ARBA00023136"/>
    </source>
</evidence>
<evidence type="ECO:0000256" key="14">
    <source>
        <dbReference type="PROSITE-ProRule" id="PRU00175"/>
    </source>
</evidence>
<feature type="domain" description="RING-type" evidence="17">
    <location>
        <begin position="107"/>
        <end position="149"/>
    </location>
</feature>
<evidence type="ECO:0000256" key="13">
    <source>
        <dbReference type="ARBA" id="ARBA00024209"/>
    </source>
</evidence>
<dbReference type="OrthoDB" id="8062037at2759"/>
<proteinExistence type="inferred from homology"/>
<evidence type="ECO:0000256" key="11">
    <source>
        <dbReference type="ARBA" id="ARBA00022989"/>
    </source>
</evidence>
<dbReference type="PANTHER" id="PTHR46913:SF1">
    <property type="entry name" value="RING-H2 FINGER PROTEIN ATL16"/>
    <property type="match status" value="1"/>
</dbReference>
<evidence type="ECO:0000313" key="19">
    <source>
        <dbReference type="Proteomes" id="UP001153076"/>
    </source>
</evidence>
<evidence type="ECO:0000256" key="6">
    <source>
        <dbReference type="ARBA" id="ARBA00022692"/>
    </source>
</evidence>
<sequence length="295" mass="32618">MNLLKSPPENTAPPSMSATSLTLLTQVMIGSVAFTFFVVGLLFLFQIYSQWYWSRTEDSTIVAWRRRAGRQGATTTAPLRRGLKPSALKSLPVVEYNPKDFKDGLECAVCLSELSQGEKARILPKCNHVFHVECIDMWFKSHSTCPLCRTLVVPSQNSSSLKPNSDSDNNVDEELQEEISISLPSNDDARGRPQNPAFPTNVLFWGDDTQVRSLGVVPLEEGHDAFSSPSTSRDHRLVIEVPTEPCEDCLCSTPHEGKSPIMTKLRSLKRLLSRGKRVAMAPSPRGSSSGDVEQV</sequence>
<dbReference type="SUPFAM" id="SSF57850">
    <property type="entry name" value="RING/U-box"/>
    <property type="match status" value="1"/>
</dbReference>
<comment type="similarity">
    <text evidence="13">Belongs to the RING-type zinc finger family. ATL subfamily.</text>
</comment>
<comment type="subcellular location">
    <subcellularLocation>
        <location evidence="2">Membrane</location>
        <topology evidence="2">Single-pass membrane protein</topology>
    </subcellularLocation>
</comment>
<accession>A0A9Q1KRV9</accession>
<keyword evidence="19" id="KW-1185">Reference proteome</keyword>
<evidence type="ECO:0000256" key="16">
    <source>
        <dbReference type="SAM" id="Phobius"/>
    </source>
</evidence>
<protein>
    <recommendedName>
        <fullName evidence="4">RING-type E3 ubiquitin transferase</fullName>
        <ecNumber evidence="4">2.3.2.27</ecNumber>
    </recommendedName>
</protein>
<comment type="pathway">
    <text evidence="3">Protein modification; protein ubiquitination.</text>
</comment>
<gene>
    <name evidence="18" type="ORF">Cgig2_031155</name>
</gene>